<feature type="region of interest" description="Disordered" evidence="1">
    <location>
        <begin position="625"/>
        <end position="651"/>
    </location>
</feature>
<reference evidence="3" key="1">
    <citation type="submission" date="2022-07" db="EMBL/GenBank/DDBJ databases">
        <title>Phylogenomic reconstructions and comparative analyses of Kickxellomycotina fungi.</title>
        <authorList>
            <person name="Reynolds N.K."/>
            <person name="Stajich J.E."/>
            <person name="Barry K."/>
            <person name="Grigoriev I.V."/>
            <person name="Crous P."/>
            <person name="Smith M.E."/>
        </authorList>
    </citation>
    <scope>NUCLEOTIDE SEQUENCE</scope>
    <source>
        <strain evidence="3">NRRL 1566</strain>
    </source>
</reference>
<feature type="region of interest" description="Disordered" evidence="1">
    <location>
        <begin position="1505"/>
        <end position="1539"/>
    </location>
</feature>
<proteinExistence type="predicted"/>
<dbReference type="InterPro" id="IPR044926">
    <property type="entry name" value="RGS_subdomain_2"/>
</dbReference>
<protein>
    <recommendedName>
        <fullName evidence="2">RGS domain-containing protein</fullName>
    </recommendedName>
</protein>
<name>A0A9W8IFY9_9FUNG</name>
<evidence type="ECO:0000259" key="2">
    <source>
        <dbReference type="PROSITE" id="PS50132"/>
    </source>
</evidence>
<feature type="region of interest" description="Disordered" evidence="1">
    <location>
        <begin position="1299"/>
        <end position="1357"/>
    </location>
</feature>
<organism evidence="3 4">
    <name type="scientific">Coemansia brasiliensis</name>
    <dbReference type="NCBI Taxonomy" id="2650707"/>
    <lineage>
        <taxon>Eukaryota</taxon>
        <taxon>Fungi</taxon>
        <taxon>Fungi incertae sedis</taxon>
        <taxon>Zoopagomycota</taxon>
        <taxon>Kickxellomycotina</taxon>
        <taxon>Kickxellomycetes</taxon>
        <taxon>Kickxellales</taxon>
        <taxon>Kickxellaceae</taxon>
        <taxon>Coemansia</taxon>
    </lineage>
</organism>
<dbReference type="SUPFAM" id="SSF48097">
    <property type="entry name" value="Regulator of G-protein signaling, RGS"/>
    <property type="match status" value="1"/>
</dbReference>
<dbReference type="PANTHER" id="PTHR10845:SF192">
    <property type="entry name" value="DOUBLE HIT, ISOFORM B"/>
    <property type="match status" value="1"/>
</dbReference>
<feature type="compositionally biased region" description="Low complexity" evidence="1">
    <location>
        <begin position="1713"/>
        <end position="1729"/>
    </location>
</feature>
<dbReference type="Proteomes" id="UP001139887">
    <property type="component" value="Unassembled WGS sequence"/>
</dbReference>
<feature type="region of interest" description="Disordered" evidence="1">
    <location>
        <begin position="17"/>
        <end position="40"/>
    </location>
</feature>
<feature type="region of interest" description="Disordered" evidence="1">
    <location>
        <begin position="678"/>
        <end position="697"/>
    </location>
</feature>
<sequence>MVRRYLRAKPQDASPFLGISECDISDSDSKSTNSTAPRDLSMRRETRLYYSKVPVPPLPISKTEVAMKRELRLHIRVMTGNAPPPSSKESQGGRPLTQRSQASSLFSTSSGISPLVVGTGGSAMGISQNSFTHTFVTTDLTTVEDLAREIEAVLQRQTGVVQNGILCTALFRGRMPLLFGQRVWQVLKSNDQINVYCGDDDSMGRDSLSSLSSDDVEINYTQNAGSGFVFVPLTEARHLQQQQRVASGQSKISIGRVDMSGVSSVCARAPLKARFINVLVTPPLLRAFMAFCALPSELALEALLFVLDVERFRHAQPSMARLLANYIYLSYIAPNAPLQINVSAMMRERIPWPFLPGWEYSPWVFDEILASVGFMLKKHTLLRFERSPVGLVSVLDKLADAYVKPLRLDRGEDPMAAIAAQHIPDIDVVVWVNELQLDTQDGVTALAQLSDSFREQLLVRVAAQFTDDPHKAAGLCEGYFQLANCIAPLQKQRKLQKTRKLRGFFGDSPHEALLRQQLMAVVPPSSHRSAARAAAELVARKRTAENRLRACEDLERQGSLSSSVMAEQKLIDSDGSDAESDGGCGWAHQAIYAADSTHIPQERSRSWSETSGDTADEVAALRRNNGWTTDDDDEPSNFKPQPKQRKGRSGVYNDQALSRALSMIGASYNDVLLGSSSSLSLSPTASPPTMHQRPALADDGGVQSFSVYTAHAQSAQSLGRRSKFSRFDRKRRADKLREFFGRLPQSSSPDPVSDLLDQQRISADDLSSATSSIPSLSLRSASFMRSDVPLTSEQRNILIRRRRKLKALLGEQVDECVVSFEPSPGAASSALLPNAHSGRFSLDMLGNSTYSLLTPEHTSLSSSLPSCEGAVDAHTVQIRQYSKIRSVLGENAPAPEALTVNSNIASDEQRVRARWRRNKLVTMLGDVPANVTTLYRTDARTVEASDVEDKSVTSPESEMEEPKYERRQRVKKLRHFFGQSLNSDAMLMQGISRAQQPATISGTHSRELDSRMPPILESHFHNADTCEDGESEGDEGSFELVPRPQHQMSEHHCSPHLDISHLLPEVDQDALEPVKAQFWMTSSPESQEREVAEDKQNLSSALMANLRAHKASIIGSIKRNSHSELLPQRSRASTKSSIASNASSGHIAHTSLGVSIKQPSIAAASNSKSATSSPGRLSFLSRKLGRSRENSPITKPRSLHRPSPLVPPARVSSSIKPLPPLPPITPNNLKASFDRGMALREIPGSAVSSPAKIDFEEEQSKMHFDAGVVQPPLPPPRISSAALSNSDQHHRQLISSALLSSASGPMSTRTRLGAATPPPPLSAKVLIPRTRSQSSGRLGNVKSVHWYDQRQSSPEEQLPSPLVANMQKQQQQLTPKASMEMGMAIVLRSPTPKSAAIKSPIISSQMARSPPLPRSRFPALPINSPPSSAGSRIPLSHKASVSAVGGRQLLCQANGRRSISRRLPLDTQQQSSEDLPPSGNTIVTIRARRSRSFAIQRKLELATSGRKRANTIGTGRQAETRSSATDAKQDGSAGIPQADRNCRRVRSMILSQERPAREDQEIKGIRSRCATVIPLHLELQRMLARRLASRRQTRALGLLSPCESSNDDAVSRQKTRLQLLRMTADALCAQDARLRTSVVLFGVQKPANLLHRRSCQQFEYASSSSAIFKSAPEINTGRHRSGSCPGKFVTRPRRRISPIQPAVARYLQSANATFPRRSSPTSSASGAGSYQRISMALLSRPPSGRRSLDTRPTHRKLSPYMESSIRRFASLGNSNLNHTSHTSSAL</sequence>
<dbReference type="InterPro" id="IPR016137">
    <property type="entry name" value="RGS"/>
</dbReference>
<dbReference type="SMART" id="SM00315">
    <property type="entry name" value="RGS"/>
    <property type="match status" value="1"/>
</dbReference>
<feature type="region of interest" description="Disordered" evidence="1">
    <location>
        <begin position="1460"/>
        <end position="1482"/>
    </location>
</feature>
<dbReference type="InterPro" id="IPR036305">
    <property type="entry name" value="RGS_sf"/>
</dbReference>
<dbReference type="OrthoDB" id="196547at2759"/>
<keyword evidence="4" id="KW-1185">Reference proteome</keyword>
<feature type="region of interest" description="Disordered" evidence="1">
    <location>
        <begin position="1165"/>
        <end position="1223"/>
    </location>
</feature>
<accession>A0A9W8IFY9</accession>
<feature type="region of interest" description="Disordered" evidence="1">
    <location>
        <begin position="77"/>
        <end position="107"/>
    </location>
</feature>
<feature type="region of interest" description="Disordered" evidence="1">
    <location>
        <begin position="1671"/>
        <end position="1695"/>
    </location>
</feature>
<dbReference type="PROSITE" id="PS50132">
    <property type="entry name" value="RGS"/>
    <property type="match status" value="1"/>
</dbReference>
<feature type="domain" description="RGS" evidence="2">
    <location>
        <begin position="274"/>
        <end position="387"/>
    </location>
</feature>
<gene>
    <name evidence="3" type="ORF">IWW36_001816</name>
</gene>
<dbReference type="PANTHER" id="PTHR10845">
    <property type="entry name" value="REGULATOR OF G PROTEIN SIGNALING"/>
    <property type="match status" value="1"/>
</dbReference>
<feature type="region of interest" description="Disordered" evidence="1">
    <location>
        <begin position="1404"/>
        <end position="1433"/>
    </location>
</feature>
<feature type="region of interest" description="Disordered" evidence="1">
    <location>
        <begin position="1122"/>
        <end position="1143"/>
    </location>
</feature>
<feature type="region of interest" description="Disordered" evidence="1">
    <location>
        <begin position="1710"/>
        <end position="1761"/>
    </location>
</feature>
<evidence type="ECO:0000256" key="1">
    <source>
        <dbReference type="SAM" id="MobiDB-lite"/>
    </source>
</evidence>
<dbReference type="Gene3D" id="1.10.167.10">
    <property type="entry name" value="Regulator of G-protein Signalling 4, domain 2"/>
    <property type="match status" value="1"/>
</dbReference>
<dbReference type="EMBL" id="JANBUW010000030">
    <property type="protein sequence ID" value="KAJ2850500.1"/>
    <property type="molecule type" value="Genomic_DNA"/>
</dbReference>
<feature type="compositionally biased region" description="Polar residues" evidence="1">
    <location>
        <begin position="1466"/>
        <end position="1482"/>
    </location>
</feature>
<dbReference type="CDD" id="cd07440">
    <property type="entry name" value="RGS"/>
    <property type="match status" value="1"/>
</dbReference>
<evidence type="ECO:0000313" key="3">
    <source>
        <dbReference type="EMBL" id="KAJ2850500.1"/>
    </source>
</evidence>
<feature type="compositionally biased region" description="Low complexity" evidence="1">
    <location>
        <begin position="1133"/>
        <end position="1143"/>
    </location>
</feature>
<dbReference type="Pfam" id="PF00615">
    <property type="entry name" value="RGS"/>
    <property type="match status" value="1"/>
</dbReference>
<comment type="caution">
    <text evidence="3">The sequence shown here is derived from an EMBL/GenBank/DDBJ whole genome shotgun (WGS) entry which is preliminary data.</text>
</comment>
<feature type="compositionally biased region" description="Polar residues" evidence="1">
    <location>
        <begin position="97"/>
        <end position="107"/>
    </location>
</feature>
<evidence type="ECO:0000313" key="4">
    <source>
        <dbReference type="Proteomes" id="UP001139887"/>
    </source>
</evidence>
<feature type="region of interest" description="Disordered" evidence="1">
    <location>
        <begin position="945"/>
        <end position="967"/>
    </location>
</feature>